<feature type="region of interest" description="Disordered" evidence="1">
    <location>
        <begin position="340"/>
        <end position="367"/>
    </location>
</feature>
<proteinExistence type="predicted"/>
<feature type="domain" description="PXA" evidence="2">
    <location>
        <begin position="1"/>
        <end position="187"/>
    </location>
</feature>
<dbReference type="InterPro" id="IPR003114">
    <property type="entry name" value="Phox_assoc"/>
</dbReference>
<dbReference type="EMBL" id="PGCI01000320">
    <property type="protein sequence ID" value="PLW29763.1"/>
    <property type="molecule type" value="Genomic_DNA"/>
</dbReference>
<sequence>MASDDVLVQQLVQQCIKQFILSWYSPLTELSAGKQQQQQQQPFIRHIHHILGSQLVPQLTLACNAIDFLHLLTVQLPVILTRHLQRIQHCHALAPDYHQQLFLQSHPHPAIRHELADQRLVISPTYLRLLVEAILKAVLPDSDYRSEPERYILREIILNLVLLSLIEKLSQPELIHSILLAQLRPSVPIVPAAEQNPIPEIPSVQQEETEQYHHVTTIRSSIDQLSSFFHTLLLCLLRLPAFLGALIHHITLPAPIPIPNNPRQFEPILDLVHTLLGNPPHLVHIFWLLKIAARLFHGLLTKIVAHVIYDHLLSPAAVTSHLLQLTSVLSALDPSKEGGVPVDDIGAGGSGETAAGPSGWPADRKEESGAQLEEALSACIPTPVFSLIYDPGPGSPPLLDPSSLQPPHIPPSILHLKTSFVRHRLQLTLNSAPANQALILDILDLLAISLFPSLLRSPPPPSPLPPH</sequence>
<organism evidence="3 4">
    <name type="scientific">Puccinia coronata f. sp. avenae</name>
    <dbReference type="NCBI Taxonomy" id="200324"/>
    <lineage>
        <taxon>Eukaryota</taxon>
        <taxon>Fungi</taxon>
        <taxon>Dikarya</taxon>
        <taxon>Basidiomycota</taxon>
        <taxon>Pucciniomycotina</taxon>
        <taxon>Pucciniomycetes</taxon>
        <taxon>Pucciniales</taxon>
        <taxon>Pucciniaceae</taxon>
        <taxon>Puccinia</taxon>
    </lineage>
</organism>
<evidence type="ECO:0000313" key="4">
    <source>
        <dbReference type="Proteomes" id="UP000235392"/>
    </source>
</evidence>
<dbReference type="GO" id="GO:0035091">
    <property type="term" value="F:phosphatidylinositol binding"/>
    <property type="evidence" value="ECO:0007669"/>
    <property type="project" value="TreeGrafter"/>
</dbReference>
<gene>
    <name evidence="3" type="ORF">PCASD_17494</name>
</gene>
<dbReference type="PROSITE" id="PS51207">
    <property type="entry name" value="PXA"/>
    <property type="match status" value="1"/>
</dbReference>
<evidence type="ECO:0000256" key="1">
    <source>
        <dbReference type="SAM" id="MobiDB-lite"/>
    </source>
</evidence>
<evidence type="ECO:0000313" key="3">
    <source>
        <dbReference type="EMBL" id="PLW29763.1"/>
    </source>
</evidence>
<dbReference type="PANTHER" id="PTHR22775">
    <property type="entry name" value="SORTING NEXIN"/>
    <property type="match status" value="1"/>
</dbReference>
<evidence type="ECO:0000259" key="2">
    <source>
        <dbReference type="PROSITE" id="PS51207"/>
    </source>
</evidence>
<dbReference type="Pfam" id="PF02194">
    <property type="entry name" value="PXA"/>
    <property type="match status" value="1"/>
</dbReference>
<dbReference type="AlphaFoldDB" id="A0A2N5TW95"/>
<reference evidence="3 4" key="1">
    <citation type="submission" date="2017-11" db="EMBL/GenBank/DDBJ databases">
        <title>De novo assembly and phasing of dikaryotic genomes from two isolates of Puccinia coronata f. sp. avenae, the causal agent of oat crown rust.</title>
        <authorList>
            <person name="Miller M.E."/>
            <person name="Zhang Y."/>
            <person name="Omidvar V."/>
            <person name="Sperschneider J."/>
            <person name="Schwessinger B."/>
            <person name="Raley C."/>
            <person name="Palmer J.M."/>
            <person name="Garnica D."/>
            <person name="Upadhyaya N."/>
            <person name="Rathjen J."/>
            <person name="Taylor J.M."/>
            <person name="Park R.F."/>
            <person name="Dodds P.N."/>
            <person name="Hirsch C.D."/>
            <person name="Kianian S.F."/>
            <person name="Figueroa M."/>
        </authorList>
    </citation>
    <scope>NUCLEOTIDE SEQUENCE [LARGE SCALE GENOMIC DNA]</scope>
    <source>
        <strain evidence="3">12SD80</strain>
    </source>
</reference>
<comment type="caution">
    <text evidence="3">The sequence shown here is derived from an EMBL/GenBank/DDBJ whole genome shotgun (WGS) entry which is preliminary data.</text>
</comment>
<name>A0A2N5TW95_9BASI</name>
<protein>
    <recommendedName>
        <fullName evidence="2">PXA domain-containing protein</fullName>
    </recommendedName>
</protein>
<accession>A0A2N5TW95</accession>
<dbReference type="SMART" id="SM00313">
    <property type="entry name" value="PXA"/>
    <property type="match status" value="1"/>
</dbReference>
<dbReference type="Proteomes" id="UP000235392">
    <property type="component" value="Unassembled WGS sequence"/>
</dbReference>
<dbReference type="PANTHER" id="PTHR22775:SF3">
    <property type="entry name" value="SORTING NEXIN-13"/>
    <property type="match status" value="1"/>
</dbReference>